<dbReference type="EC" id="3.2.1.52" evidence="3"/>
<protein>
    <recommendedName>
        <fullName evidence="3">beta-N-acetylhexosaminidase</fullName>
        <ecNumber evidence="3">3.2.1.52</ecNumber>
    </recommendedName>
</protein>
<keyword evidence="5 7" id="KW-0326">Glycosidase</keyword>
<dbReference type="InterPro" id="IPR050226">
    <property type="entry name" value="NagZ_Beta-hexosaminidase"/>
</dbReference>
<feature type="domain" description="Glycoside hydrolase family 3 N-terminal" evidence="6">
    <location>
        <begin position="28"/>
        <end position="310"/>
    </location>
</feature>
<keyword evidence="4 7" id="KW-0378">Hydrolase</keyword>
<evidence type="ECO:0000256" key="1">
    <source>
        <dbReference type="ARBA" id="ARBA00001231"/>
    </source>
</evidence>
<dbReference type="NCBIfam" id="NF003740">
    <property type="entry name" value="PRK05337.1"/>
    <property type="match status" value="1"/>
</dbReference>
<evidence type="ECO:0000313" key="8">
    <source>
        <dbReference type="Proteomes" id="UP000253570"/>
    </source>
</evidence>
<name>A0A368DLJ2_9PROT</name>
<dbReference type="GO" id="GO:0005975">
    <property type="term" value="P:carbohydrate metabolic process"/>
    <property type="evidence" value="ECO:0007669"/>
    <property type="project" value="InterPro"/>
</dbReference>
<dbReference type="PANTHER" id="PTHR30480:SF13">
    <property type="entry name" value="BETA-HEXOSAMINIDASE"/>
    <property type="match status" value="1"/>
</dbReference>
<evidence type="ECO:0000259" key="6">
    <source>
        <dbReference type="Pfam" id="PF00933"/>
    </source>
</evidence>
<dbReference type="InterPro" id="IPR017853">
    <property type="entry name" value="GH"/>
</dbReference>
<dbReference type="EMBL" id="QOQD01000017">
    <property type="protein sequence ID" value="RCL72065.1"/>
    <property type="molecule type" value="Genomic_DNA"/>
</dbReference>
<reference evidence="7 8" key="1">
    <citation type="journal article" date="2018" name="Microbiome">
        <title>Fine metagenomic profile of the Mediterranean stratified and mixed water columns revealed by assembly and recruitment.</title>
        <authorList>
            <person name="Haro-Moreno J.M."/>
            <person name="Lopez-Perez M."/>
            <person name="De La Torre J.R."/>
            <person name="Picazo A."/>
            <person name="Camacho A."/>
            <person name="Rodriguez-Valera F."/>
        </authorList>
    </citation>
    <scope>NUCLEOTIDE SEQUENCE [LARGE SCALE GENOMIC DNA]</scope>
    <source>
        <strain evidence="7">MED-G57</strain>
    </source>
</reference>
<dbReference type="SUPFAM" id="SSF51445">
    <property type="entry name" value="(Trans)glycosidases"/>
    <property type="match status" value="1"/>
</dbReference>
<accession>A0A368DLJ2</accession>
<sequence>MRDCQAVSWLNWNNMLVTPLVLGLKSSRLDNEEVNLIKKINPFGVILFSRNIIDKKQLKNYISDIKKKINPNIHIFIDQEGGDVQRLRTPDWKNYPSFKKIGEIYSLSNHNASMLSYCVGRLISEELMELGIDINCSPCIDIRKSYTNNFLVNRTFSKNPNIVITLAKEMIRGFKDSGIIPILKHIPGHGRATIDSHKGLPEVSSELQELLQDDFITFRELRNVPMAMTAHIKYTKIDNLPATFSKKIIQIIRENIEFEGVIISDDINMEALNGSLERKIIDSLYAGCDIVLHCSGNNLEIANFIEKIPKIDRSLIDKSLDKSKLFQKDEDSMMIDDVINNYYSILDEYNIIL</sequence>
<dbReference type="Gene3D" id="3.20.20.300">
    <property type="entry name" value="Glycoside hydrolase, family 3, N-terminal domain"/>
    <property type="match status" value="1"/>
</dbReference>
<comment type="similarity">
    <text evidence="2">Belongs to the glycosyl hydrolase 3 family.</text>
</comment>
<dbReference type="InterPro" id="IPR001764">
    <property type="entry name" value="Glyco_hydro_3_N"/>
</dbReference>
<organism evidence="7 8">
    <name type="scientific">PS1 clade bacterium</name>
    <dbReference type="NCBI Taxonomy" id="2175152"/>
    <lineage>
        <taxon>Bacteria</taxon>
        <taxon>Pseudomonadati</taxon>
        <taxon>Pseudomonadota</taxon>
        <taxon>Alphaproteobacteria</taxon>
        <taxon>PS1 clade</taxon>
    </lineage>
</organism>
<dbReference type="Pfam" id="PF00933">
    <property type="entry name" value="Glyco_hydro_3"/>
    <property type="match status" value="1"/>
</dbReference>
<evidence type="ECO:0000256" key="4">
    <source>
        <dbReference type="ARBA" id="ARBA00022801"/>
    </source>
</evidence>
<evidence type="ECO:0000256" key="3">
    <source>
        <dbReference type="ARBA" id="ARBA00012663"/>
    </source>
</evidence>
<dbReference type="GO" id="GO:0004563">
    <property type="term" value="F:beta-N-acetylhexosaminidase activity"/>
    <property type="evidence" value="ECO:0007669"/>
    <property type="project" value="UniProtKB-EC"/>
</dbReference>
<proteinExistence type="inferred from homology"/>
<dbReference type="PANTHER" id="PTHR30480">
    <property type="entry name" value="BETA-HEXOSAMINIDASE-RELATED"/>
    <property type="match status" value="1"/>
</dbReference>
<comment type="caution">
    <text evidence="7">The sequence shown here is derived from an EMBL/GenBank/DDBJ whole genome shotgun (WGS) entry which is preliminary data.</text>
</comment>
<dbReference type="Proteomes" id="UP000253570">
    <property type="component" value="Unassembled WGS sequence"/>
</dbReference>
<evidence type="ECO:0000256" key="5">
    <source>
        <dbReference type="ARBA" id="ARBA00023295"/>
    </source>
</evidence>
<evidence type="ECO:0000313" key="7">
    <source>
        <dbReference type="EMBL" id="RCL72065.1"/>
    </source>
</evidence>
<dbReference type="AlphaFoldDB" id="A0A368DLJ2"/>
<dbReference type="GO" id="GO:0009254">
    <property type="term" value="P:peptidoglycan turnover"/>
    <property type="evidence" value="ECO:0007669"/>
    <property type="project" value="TreeGrafter"/>
</dbReference>
<gene>
    <name evidence="7" type="ORF">DBW71_05915</name>
</gene>
<dbReference type="InterPro" id="IPR036962">
    <property type="entry name" value="Glyco_hydro_3_N_sf"/>
</dbReference>
<comment type="catalytic activity">
    <reaction evidence="1">
        <text>Hydrolysis of terminal non-reducing N-acetyl-D-hexosamine residues in N-acetyl-beta-D-hexosaminides.</text>
        <dbReference type="EC" id="3.2.1.52"/>
    </reaction>
</comment>
<evidence type="ECO:0000256" key="2">
    <source>
        <dbReference type="ARBA" id="ARBA00005336"/>
    </source>
</evidence>